<name>A0A182EUW0_ONCOC</name>
<feature type="compositionally biased region" description="Low complexity" evidence="1">
    <location>
        <begin position="16"/>
        <end position="25"/>
    </location>
</feature>
<dbReference type="WBParaSite" id="nOo.2.0.1.t11944-RA">
    <property type="protein sequence ID" value="nOo.2.0.1.t11944-RA"/>
    <property type="gene ID" value="nOo.2.0.1.g11944"/>
</dbReference>
<gene>
    <name evidence="2" type="ORF">NOO_LOCUS11944</name>
</gene>
<dbReference type="InterPro" id="IPR000884">
    <property type="entry name" value="TSP1_rpt"/>
</dbReference>
<protein>
    <submittedName>
        <fullName evidence="4">TSP1_spondin domain-containing protein</fullName>
    </submittedName>
</protein>
<feature type="region of interest" description="Disordered" evidence="1">
    <location>
        <begin position="1"/>
        <end position="29"/>
    </location>
</feature>
<organism evidence="4">
    <name type="scientific">Onchocerca ochengi</name>
    <name type="common">Filarial nematode worm</name>
    <dbReference type="NCBI Taxonomy" id="42157"/>
    <lineage>
        <taxon>Eukaryota</taxon>
        <taxon>Metazoa</taxon>
        <taxon>Ecdysozoa</taxon>
        <taxon>Nematoda</taxon>
        <taxon>Chromadorea</taxon>
        <taxon>Rhabditida</taxon>
        <taxon>Spirurina</taxon>
        <taxon>Spiruromorpha</taxon>
        <taxon>Filarioidea</taxon>
        <taxon>Onchocercidae</taxon>
        <taxon>Onchocerca</taxon>
    </lineage>
</organism>
<accession>A0A182EUW0</accession>
<dbReference type="EMBL" id="UYRW01009190">
    <property type="protein sequence ID" value="VDM97549.1"/>
    <property type="molecule type" value="Genomic_DNA"/>
</dbReference>
<dbReference type="Pfam" id="PF00090">
    <property type="entry name" value="TSP_1"/>
    <property type="match status" value="1"/>
</dbReference>
<evidence type="ECO:0000313" key="4">
    <source>
        <dbReference type="WBParaSite" id="nOo.2.0.1.t11944-RA"/>
    </source>
</evidence>
<keyword evidence="3" id="KW-1185">Reference proteome</keyword>
<dbReference type="InterPro" id="IPR036383">
    <property type="entry name" value="TSP1_rpt_sf"/>
</dbReference>
<dbReference type="Gene3D" id="2.20.100.10">
    <property type="entry name" value="Thrombospondin type-1 (TSP1) repeat"/>
    <property type="match status" value="1"/>
</dbReference>
<dbReference type="OrthoDB" id="6051778at2759"/>
<evidence type="ECO:0000313" key="2">
    <source>
        <dbReference type="EMBL" id="VDM97549.1"/>
    </source>
</evidence>
<reference evidence="2 3" key="2">
    <citation type="submission" date="2018-08" db="EMBL/GenBank/DDBJ databases">
        <authorList>
            <person name="Laetsch R D."/>
            <person name="Stevens L."/>
            <person name="Kumar S."/>
            <person name="Blaxter L. M."/>
        </authorList>
    </citation>
    <scope>NUCLEOTIDE SEQUENCE [LARGE SCALE GENOMIC DNA]</scope>
</reference>
<dbReference type="SUPFAM" id="SSF82895">
    <property type="entry name" value="TSP-1 type 1 repeat"/>
    <property type="match status" value="1"/>
</dbReference>
<sequence length="145" mass="17457">QPQPSESELDEYYRRQQAQQVQPQPSESELDEYYRRQQAQETPQLSFSPSDDYYRQQQQQYIADAHQDGRDVPYYPDTSRYLYQEWNPWTTWSICPITCGDSVQTRQRTCRTGSYCYGETIQHRPCHFRPCGIRTEWSDWCECVD</sequence>
<evidence type="ECO:0000256" key="1">
    <source>
        <dbReference type="SAM" id="MobiDB-lite"/>
    </source>
</evidence>
<dbReference type="Proteomes" id="UP000271087">
    <property type="component" value="Unassembled WGS sequence"/>
</dbReference>
<dbReference type="STRING" id="42157.A0A182EUW0"/>
<evidence type="ECO:0000313" key="3">
    <source>
        <dbReference type="Proteomes" id="UP000271087"/>
    </source>
</evidence>
<dbReference type="AlphaFoldDB" id="A0A182EUW0"/>
<dbReference type="PROSITE" id="PS50092">
    <property type="entry name" value="TSP1"/>
    <property type="match status" value="1"/>
</dbReference>
<reference evidence="4" key="1">
    <citation type="submission" date="2016-06" db="UniProtKB">
        <authorList>
            <consortium name="WormBaseParasite"/>
        </authorList>
    </citation>
    <scope>IDENTIFICATION</scope>
</reference>
<proteinExistence type="predicted"/>